<evidence type="ECO:0000256" key="3">
    <source>
        <dbReference type="ARBA" id="ARBA00022670"/>
    </source>
</evidence>
<gene>
    <name evidence="9" type="primary">lspA</name>
    <name evidence="12" type="ORF">GCM10011583_52500</name>
</gene>
<keyword evidence="13" id="KW-1185">Reference proteome</keyword>
<feature type="compositionally biased region" description="Low complexity" evidence="11">
    <location>
        <begin position="210"/>
        <end position="232"/>
    </location>
</feature>
<comment type="function">
    <text evidence="9">This protein specifically catalyzes the removal of signal peptides from prolipoproteins.</text>
</comment>
<accession>A0ABQ2EJ60</accession>
<dbReference type="PRINTS" id="PR00781">
    <property type="entry name" value="LIPOSIGPTASE"/>
</dbReference>
<protein>
    <recommendedName>
        <fullName evidence="9">Lipoprotein signal peptidase</fullName>
        <ecNumber evidence="9">3.4.23.36</ecNumber>
    </recommendedName>
    <alternativeName>
        <fullName evidence="9">Prolipoprotein signal peptidase</fullName>
    </alternativeName>
    <alternativeName>
        <fullName evidence="9">Signal peptidase II</fullName>
        <shortName evidence="9">SPase II</shortName>
    </alternativeName>
</protein>
<feature type="compositionally biased region" description="Acidic residues" evidence="11">
    <location>
        <begin position="1"/>
        <end position="11"/>
    </location>
</feature>
<evidence type="ECO:0000256" key="1">
    <source>
        <dbReference type="ARBA" id="ARBA00006139"/>
    </source>
</evidence>
<keyword evidence="5 9" id="KW-0064">Aspartyl protease</keyword>
<feature type="active site" evidence="9">
    <location>
        <position position="187"/>
    </location>
</feature>
<evidence type="ECO:0000313" key="12">
    <source>
        <dbReference type="EMBL" id="GGK13986.1"/>
    </source>
</evidence>
<evidence type="ECO:0000313" key="13">
    <source>
        <dbReference type="Proteomes" id="UP000660265"/>
    </source>
</evidence>
<evidence type="ECO:0000256" key="5">
    <source>
        <dbReference type="ARBA" id="ARBA00022750"/>
    </source>
</evidence>
<keyword evidence="3 9" id="KW-0645">Protease</keyword>
<comment type="similarity">
    <text evidence="1 9 10">Belongs to the peptidase A8 family.</text>
</comment>
<feature type="transmembrane region" description="Helical" evidence="9">
    <location>
        <begin position="113"/>
        <end position="134"/>
    </location>
</feature>
<keyword evidence="8 9" id="KW-0472">Membrane</keyword>
<comment type="pathway">
    <text evidence="9">Protein modification; lipoprotein biosynthesis (signal peptide cleavage).</text>
</comment>
<evidence type="ECO:0000256" key="8">
    <source>
        <dbReference type="ARBA" id="ARBA00023136"/>
    </source>
</evidence>
<feature type="active site" evidence="9">
    <location>
        <position position="173"/>
    </location>
</feature>
<keyword evidence="7 9" id="KW-1133">Transmembrane helix</keyword>
<dbReference type="EMBL" id="BMMV01000019">
    <property type="protein sequence ID" value="GGK13986.1"/>
    <property type="molecule type" value="Genomic_DNA"/>
</dbReference>
<keyword evidence="6 9" id="KW-0378">Hydrolase</keyword>
<reference evidence="13" key="1">
    <citation type="journal article" date="2019" name="Int. J. Syst. Evol. Microbiol.">
        <title>The Global Catalogue of Microorganisms (GCM) 10K type strain sequencing project: providing services to taxonomists for standard genome sequencing and annotation.</title>
        <authorList>
            <consortium name="The Broad Institute Genomics Platform"/>
            <consortium name="The Broad Institute Genome Sequencing Center for Infectious Disease"/>
            <person name="Wu L."/>
            <person name="Ma J."/>
        </authorList>
    </citation>
    <scope>NUCLEOTIDE SEQUENCE [LARGE SCALE GENOMIC DNA]</scope>
    <source>
        <strain evidence="13">CGMCC 4.7275</strain>
    </source>
</reference>
<sequence>MNSNDEPEAETVSDTGEVPGRAAGGVTGTDSASGADGAGRTDGAGTPAPAAATTRRLFWSALAVALALLLVDQGTKWWAVSALGDSETIPVIGDTIRFLLVYNPGAAFSMGTGVTWIFTVFAGAAVVAIGWYAWRVRSVPWTYALGLLLGGATSHFGDRLFRDPAFGRGHVVDFIDYAGFFVGNVADIGIFAGAVTIVVLSFKGIEAVDPARPTEPAGEATTEPATAPATEPAADRPAE</sequence>
<comment type="caution">
    <text evidence="12">The sequence shown here is derived from an EMBL/GenBank/DDBJ whole genome shotgun (WGS) entry which is preliminary data.</text>
</comment>
<feature type="transmembrane region" description="Helical" evidence="9">
    <location>
        <begin position="141"/>
        <end position="157"/>
    </location>
</feature>
<name>A0ABQ2EJ60_9ACTN</name>
<dbReference type="EC" id="3.4.23.36" evidence="9"/>
<dbReference type="PANTHER" id="PTHR33695:SF1">
    <property type="entry name" value="LIPOPROTEIN SIGNAL PEPTIDASE"/>
    <property type="match status" value="1"/>
</dbReference>
<comment type="subcellular location">
    <subcellularLocation>
        <location evidence="9">Cell membrane</location>
        <topology evidence="9">Multi-pass membrane protein</topology>
    </subcellularLocation>
</comment>
<evidence type="ECO:0000256" key="2">
    <source>
        <dbReference type="ARBA" id="ARBA00022475"/>
    </source>
</evidence>
<feature type="region of interest" description="Disordered" evidence="11">
    <location>
        <begin position="1"/>
        <end position="48"/>
    </location>
</feature>
<evidence type="ECO:0000256" key="11">
    <source>
        <dbReference type="SAM" id="MobiDB-lite"/>
    </source>
</evidence>
<dbReference type="RefSeq" id="WP_229701123.1">
    <property type="nucleotide sequence ID" value="NZ_BMMV01000019.1"/>
</dbReference>
<dbReference type="InterPro" id="IPR001872">
    <property type="entry name" value="Peptidase_A8"/>
</dbReference>
<proteinExistence type="inferred from homology"/>
<evidence type="ECO:0000256" key="9">
    <source>
        <dbReference type="HAMAP-Rule" id="MF_00161"/>
    </source>
</evidence>
<feature type="transmembrane region" description="Helical" evidence="9">
    <location>
        <begin position="57"/>
        <end position="75"/>
    </location>
</feature>
<feature type="region of interest" description="Disordered" evidence="11">
    <location>
        <begin position="210"/>
        <end position="239"/>
    </location>
</feature>
<dbReference type="HAMAP" id="MF_00161">
    <property type="entry name" value="LspA"/>
    <property type="match status" value="1"/>
</dbReference>
<evidence type="ECO:0000256" key="6">
    <source>
        <dbReference type="ARBA" id="ARBA00022801"/>
    </source>
</evidence>
<dbReference type="Proteomes" id="UP000660265">
    <property type="component" value="Unassembled WGS sequence"/>
</dbReference>
<feature type="transmembrane region" description="Helical" evidence="9">
    <location>
        <begin position="177"/>
        <end position="202"/>
    </location>
</feature>
<evidence type="ECO:0000256" key="4">
    <source>
        <dbReference type="ARBA" id="ARBA00022692"/>
    </source>
</evidence>
<organism evidence="12 13">
    <name type="scientific">Streptomyces camponoticapitis</name>
    <dbReference type="NCBI Taxonomy" id="1616125"/>
    <lineage>
        <taxon>Bacteria</taxon>
        <taxon>Bacillati</taxon>
        <taxon>Actinomycetota</taxon>
        <taxon>Actinomycetes</taxon>
        <taxon>Kitasatosporales</taxon>
        <taxon>Streptomycetaceae</taxon>
        <taxon>Streptomyces</taxon>
    </lineage>
</organism>
<keyword evidence="4 9" id="KW-0812">Transmembrane</keyword>
<dbReference type="Pfam" id="PF01252">
    <property type="entry name" value="Peptidase_A8"/>
    <property type="match status" value="1"/>
</dbReference>
<keyword evidence="2 9" id="KW-1003">Cell membrane</keyword>
<comment type="catalytic activity">
    <reaction evidence="9">
        <text>Release of signal peptides from bacterial membrane prolipoproteins. Hydrolyzes -Xaa-Yaa-Zaa-|-(S,diacylglyceryl)Cys-, in which Xaa is hydrophobic (preferably Leu), and Yaa (Ala or Ser) and Zaa (Gly or Ala) have small, neutral side chains.</text>
        <dbReference type="EC" id="3.4.23.36"/>
    </reaction>
</comment>
<evidence type="ECO:0000256" key="10">
    <source>
        <dbReference type="RuleBase" id="RU004181"/>
    </source>
</evidence>
<dbReference type="PANTHER" id="PTHR33695">
    <property type="entry name" value="LIPOPROTEIN SIGNAL PEPTIDASE"/>
    <property type="match status" value="1"/>
</dbReference>
<evidence type="ECO:0000256" key="7">
    <source>
        <dbReference type="ARBA" id="ARBA00022989"/>
    </source>
</evidence>